<dbReference type="Proteomes" id="UP001310890">
    <property type="component" value="Unassembled WGS sequence"/>
</dbReference>
<accession>A0AAN7TD01</accession>
<feature type="region of interest" description="Disordered" evidence="1">
    <location>
        <begin position="229"/>
        <end position="248"/>
    </location>
</feature>
<evidence type="ECO:0000256" key="1">
    <source>
        <dbReference type="SAM" id="MobiDB-lite"/>
    </source>
</evidence>
<comment type="caution">
    <text evidence="2">The sequence shown here is derived from an EMBL/GenBank/DDBJ whole genome shotgun (WGS) entry which is preliminary data.</text>
</comment>
<feature type="compositionally biased region" description="Acidic residues" evidence="1">
    <location>
        <begin position="276"/>
        <end position="296"/>
    </location>
</feature>
<sequence length="387" mass="40947">MAHISSIAMALASFKAAENVVDDCHAGNGKRGVAAYDKLAGALLTPPNSLSPELLANMNHASGHSPPPMDIDHDTDAQTQEGRERTPGLDSADLMPTAGMPLSKGALSGLDAAAAITPSMLAKHHLPGIMLGNGPRPIRYVMGELTHSVPGFSRIPPAKARRLVVAALESRSGGGLDGTVTFSKTGWGKWDAHVKGSSRDSGIGSYEGHPSPPSSERSSYALSHNDSAVHMQGPRVPPGHRDQHSSSWVSIREEDELDMDMDMLEHEADKMSLDGKDEDDDDDDLTLDETTEDEETPAPSSRAGRRAPIPIASGPRKNYNAISAAYARRWSQSRSWSRRPSTFSDRPQHSASLPTAGRATGVNTLSPSTATPAEQAAAAALLSMGSM</sequence>
<feature type="compositionally biased region" description="Polar residues" evidence="1">
    <location>
        <begin position="342"/>
        <end position="353"/>
    </location>
</feature>
<feature type="compositionally biased region" description="Low complexity" evidence="1">
    <location>
        <begin position="329"/>
        <end position="341"/>
    </location>
</feature>
<evidence type="ECO:0000313" key="2">
    <source>
        <dbReference type="EMBL" id="KAK5110042.1"/>
    </source>
</evidence>
<evidence type="ECO:0008006" key="4">
    <source>
        <dbReference type="Google" id="ProtNLM"/>
    </source>
</evidence>
<feature type="compositionally biased region" description="Basic and acidic residues" evidence="1">
    <location>
        <begin position="70"/>
        <end position="87"/>
    </location>
</feature>
<gene>
    <name evidence="2" type="ORF">LTR62_006286</name>
</gene>
<dbReference type="PANTHER" id="PTHR28164">
    <property type="entry name" value="PROTEIN STB3"/>
    <property type="match status" value="1"/>
</dbReference>
<dbReference type="GO" id="GO:0043565">
    <property type="term" value="F:sequence-specific DNA binding"/>
    <property type="evidence" value="ECO:0007669"/>
    <property type="project" value="TreeGrafter"/>
</dbReference>
<dbReference type="GO" id="GO:0005634">
    <property type="term" value="C:nucleus"/>
    <property type="evidence" value="ECO:0007669"/>
    <property type="project" value="TreeGrafter"/>
</dbReference>
<dbReference type="AlphaFoldDB" id="A0AAN7TD01"/>
<feature type="region of interest" description="Disordered" evidence="1">
    <location>
        <begin position="191"/>
        <end position="221"/>
    </location>
</feature>
<feature type="region of interest" description="Disordered" evidence="1">
    <location>
        <begin position="53"/>
        <end position="93"/>
    </location>
</feature>
<dbReference type="EMBL" id="JAVRRL010000054">
    <property type="protein sequence ID" value="KAK5110042.1"/>
    <property type="molecule type" value="Genomic_DNA"/>
</dbReference>
<proteinExistence type="predicted"/>
<dbReference type="PANTHER" id="PTHR28164:SF1">
    <property type="entry name" value="PROTEIN STB3"/>
    <property type="match status" value="1"/>
</dbReference>
<evidence type="ECO:0000313" key="3">
    <source>
        <dbReference type="Proteomes" id="UP001310890"/>
    </source>
</evidence>
<protein>
    <recommendedName>
        <fullName evidence="4">Sin3 binding protein-domain-containing protein</fullName>
    </recommendedName>
</protein>
<feature type="region of interest" description="Disordered" evidence="1">
    <location>
        <begin position="329"/>
        <end position="371"/>
    </location>
</feature>
<dbReference type="InterPro" id="IPR018818">
    <property type="entry name" value="Stb3"/>
</dbReference>
<dbReference type="GO" id="GO:0000432">
    <property type="term" value="P:positive regulation of transcription from RNA polymerase II promoter by glucose"/>
    <property type="evidence" value="ECO:0007669"/>
    <property type="project" value="TreeGrafter"/>
</dbReference>
<dbReference type="Pfam" id="PF10330">
    <property type="entry name" value="Stb3"/>
    <property type="match status" value="1"/>
</dbReference>
<reference evidence="2" key="1">
    <citation type="submission" date="2023-08" db="EMBL/GenBank/DDBJ databases">
        <title>Black Yeasts Isolated from many extreme environments.</title>
        <authorList>
            <person name="Coleine C."/>
            <person name="Stajich J.E."/>
            <person name="Selbmann L."/>
        </authorList>
    </citation>
    <scope>NUCLEOTIDE SEQUENCE</scope>
    <source>
        <strain evidence="2">CCFEE 5401</strain>
    </source>
</reference>
<organism evidence="2 3">
    <name type="scientific">Meristemomyces frigidus</name>
    <dbReference type="NCBI Taxonomy" id="1508187"/>
    <lineage>
        <taxon>Eukaryota</taxon>
        <taxon>Fungi</taxon>
        <taxon>Dikarya</taxon>
        <taxon>Ascomycota</taxon>
        <taxon>Pezizomycotina</taxon>
        <taxon>Dothideomycetes</taxon>
        <taxon>Dothideomycetidae</taxon>
        <taxon>Mycosphaerellales</taxon>
        <taxon>Teratosphaeriaceae</taxon>
        <taxon>Meristemomyces</taxon>
    </lineage>
</organism>
<feature type="region of interest" description="Disordered" evidence="1">
    <location>
        <begin position="270"/>
        <end position="316"/>
    </location>
</feature>
<name>A0AAN7TD01_9PEZI</name>